<organism evidence="2 3">
    <name type="scientific">Blattamonas nauphoetae</name>
    <dbReference type="NCBI Taxonomy" id="2049346"/>
    <lineage>
        <taxon>Eukaryota</taxon>
        <taxon>Metamonada</taxon>
        <taxon>Preaxostyla</taxon>
        <taxon>Oxymonadida</taxon>
        <taxon>Blattamonas</taxon>
    </lineage>
</organism>
<proteinExistence type="predicted"/>
<comment type="caution">
    <text evidence="2">The sequence shown here is derived from an EMBL/GenBank/DDBJ whole genome shotgun (WGS) entry which is preliminary data.</text>
</comment>
<keyword evidence="3" id="KW-1185">Reference proteome</keyword>
<reference evidence="2 3" key="1">
    <citation type="journal article" date="2022" name="bioRxiv">
        <title>Genomics of Preaxostyla Flagellates Illuminates Evolutionary Transitions and the Path Towards Mitochondrial Loss.</title>
        <authorList>
            <person name="Novak L.V.F."/>
            <person name="Treitli S.C."/>
            <person name="Pyrih J."/>
            <person name="Halakuc P."/>
            <person name="Pipaliya S.V."/>
            <person name="Vacek V."/>
            <person name="Brzon O."/>
            <person name="Soukal P."/>
            <person name="Eme L."/>
            <person name="Dacks J.B."/>
            <person name="Karnkowska A."/>
            <person name="Elias M."/>
            <person name="Hampl V."/>
        </authorList>
    </citation>
    <scope>NUCLEOTIDE SEQUENCE [LARGE SCALE GENOMIC DNA]</scope>
    <source>
        <strain evidence="2">NAU3</strain>
        <tissue evidence="2">Gut</tissue>
    </source>
</reference>
<feature type="region of interest" description="Disordered" evidence="1">
    <location>
        <begin position="1"/>
        <end position="34"/>
    </location>
</feature>
<gene>
    <name evidence="2" type="ORF">BLNAU_24297</name>
</gene>
<dbReference type="Proteomes" id="UP001281761">
    <property type="component" value="Unassembled WGS sequence"/>
</dbReference>
<dbReference type="EMBL" id="JARBJD010000603">
    <property type="protein sequence ID" value="KAK2940794.1"/>
    <property type="molecule type" value="Genomic_DNA"/>
</dbReference>
<name>A0ABQ9WNR7_9EUKA</name>
<evidence type="ECO:0000313" key="2">
    <source>
        <dbReference type="EMBL" id="KAK2940794.1"/>
    </source>
</evidence>
<evidence type="ECO:0000256" key="1">
    <source>
        <dbReference type="SAM" id="MobiDB-lite"/>
    </source>
</evidence>
<protein>
    <submittedName>
        <fullName evidence="2">Uncharacterized protein</fullName>
    </submittedName>
</protein>
<accession>A0ABQ9WNR7</accession>
<feature type="compositionally biased region" description="Polar residues" evidence="1">
    <location>
        <begin position="17"/>
        <end position="34"/>
    </location>
</feature>
<sequence>MGHHSHRFLRQAKSDSEPTSQRSNFVPTTDSSSFPSICATSTCGCFANRPPNLSAPPVDDSPVVEQRSKRHRLMRVASKTETNIAPPFLAC</sequence>
<feature type="compositionally biased region" description="Basic residues" evidence="1">
    <location>
        <begin position="1"/>
        <end position="10"/>
    </location>
</feature>
<evidence type="ECO:0000313" key="3">
    <source>
        <dbReference type="Proteomes" id="UP001281761"/>
    </source>
</evidence>